<dbReference type="RefSeq" id="WP_188893430.1">
    <property type="nucleotide sequence ID" value="NZ_BMMZ01000001.1"/>
</dbReference>
<proteinExistence type="predicted"/>
<evidence type="ECO:0000313" key="4">
    <source>
        <dbReference type="EMBL" id="GGL48707.1"/>
    </source>
</evidence>
<dbReference type="EMBL" id="BMMZ01000001">
    <property type="protein sequence ID" value="GGL48707.1"/>
    <property type="molecule type" value="Genomic_DNA"/>
</dbReference>
<evidence type="ECO:0008006" key="6">
    <source>
        <dbReference type="Google" id="ProtNLM"/>
    </source>
</evidence>
<reference evidence="4" key="2">
    <citation type="submission" date="2020-09" db="EMBL/GenBank/DDBJ databases">
        <authorList>
            <person name="Sun Q."/>
            <person name="Zhou Y."/>
        </authorList>
    </citation>
    <scope>NUCLEOTIDE SEQUENCE</scope>
    <source>
        <strain evidence="4">CGMCC 4.7306</strain>
    </source>
</reference>
<feature type="compositionally biased region" description="Basic and acidic residues" evidence="3">
    <location>
        <begin position="115"/>
        <end position="133"/>
    </location>
</feature>
<comment type="caution">
    <text evidence="4">The sequence shown here is derived from an EMBL/GenBank/DDBJ whole genome shotgun (WGS) entry which is preliminary data.</text>
</comment>
<dbReference type="Proteomes" id="UP000613840">
    <property type="component" value="Unassembled WGS sequence"/>
</dbReference>
<evidence type="ECO:0000256" key="3">
    <source>
        <dbReference type="SAM" id="MobiDB-lite"/>
    </source>
</evidence>
<evidence type="ECO:0000313" key="5">
    <source>
        <dbReference type="Proteomes" id="UP000613840"/>
    </source>
</evidence>
<evidence type="ECO:0000256" key="2">
    <source>
        <dbReference type="PROSITE-ProRule" id="PRU00252"/>
    </source>
</evidence>
<accession>A0A917S0Q0</accession>
<evidence type="ECO:0000256" key="1">
    <source>
        <dbReference type="ARBA" id="ARBA00023125"/>
    </source>
</evidence>
<feature type="region of interest" description="Disordered" evidence="3">
    <location>
        <begin position="108"/>
        <end position="154"/>
    </location>
</feature>
<dbReference type="InterPro" id="IPR000424">
    <property type="entry name" value="Primosome_PriB/ssb"/>
</dbReference>
<dbReference type="PROSITE" id="PS50935">
    <property type="entry name" value="SSB"/>
    <property type="match status" value="1"/>
</dbReference>
<keyword evidence="1 2" id="KW-0238">DNA-binding</keyword>
<dbReference type="AlphaFoldDB" id="A0A917S0Q0"/>
<feature type="compositionally biased region" description="Low complexity" evidence="3">
    <location>
        <begin position="134"/>
        <end position="143"/>
    </location>
</feature>
<organism evidence="4 5">
    <name type="scientific">Microlunatus endophyticus</name>
    <dbReference type="NCBI Taxonomy" id="1716077"/>
    <lineage>
        <taxon>Bacteria</taxon>
        <taxon>Bacillati</taxon>
        <taxon>Actinomycetota</taxon>
        <taxon>Actinomycetes</taxon>
        <taxon>Propionibacteriales</taxon>
        <taxon>Propionibacteriaceae</taxon>
        <taxon>Microlunatus</taxon>
    </lineage>
</organism>
<reference evidence="4" key="1">
    <citation type="journal article" date="2014" name="Int. J. Syst. Evol. Microbiol.">
        <title>Complete genome sequence of Corynebacterium casei LMG S-19264T (=DSM 44701T), isolated from a smear-ripened cheese.</title>
        <authorList>
            <consortium name="US DOE Joint Genome Institute (JGI-PGF)"/>
            <person name="Walter F."/>
            <person name="Albersmeier A."/>
            <person name="Kalinowski J."/>
            <person name="Ruckert C."/>
        </authorList>
    </citation>
    <scope>NUCLEOTIDE SEQUENCE</scope>
    <source>
        <strain evidence="4">CGMCC 4.7306</strain>
    </source>
</reference>
<dbReference type="SUPFAM" id="SSF50249">
    <property type="entry name" value="Nucleic acid-binding proteins"/>
    <property type="match status" value="1"/>
</dbReference>
<protein>
    <recommendedName>
        <fullName evidence="6">Single-stranded DNA-binding protein</fullName>
    </recommendedName>
</protein>
<name>A0A917S0Q0_9ACTN</name>
<sequence>MAIKTEPSIKGFIASDPRLTFNDDGQARFYARIGQNHYHREEDGTFTELEPSFHDLVQFGKGAELSADRFIKGDKFIAQGYVQDYRHVVDGQERTDEQFVAKRLGHDPNLTTYTVDRRPRAEREAPAAERDSASRSAARPAPEQAGVEHDGLGR</sequence>
<dbReference type="GO" id="GO:0003697">
    <property type="term" value="F:single-stranded DNA binding"/>
    <property type="evidence" value="ECO:0007669"/>
    <property type="project" value="InterPro"/>
</dbReference>
<keyword evidence="5" id="KW-1185">Reference proteome</keyword>
<dbReference type="Gene3D" id="2.40.50.140">
    <property type="entry name" value="Nucleic acid-binding proteins"/>
    <property type="match status" value="1"/>
</dbReference>
<dbReference type="InterPro" id="IPR012340">
    <property type="entry name" value="NA-bd_OB-fold"/>
</dbReference>
<gene>
    <name evidence="4" type="ORF">GCM10011575_03340</name>
</gene>